<keyword evidence="3" id="KW-1185">Reference proteome</keyword>
<organism evidence="2 3">
    <name type="scientific">Roseomonas elaeocarpi</name>
    <dbReference type="NCBI Taxonomy" id="907779"/>
    <lineage>
        <taxon>Bacteria</taxon>
        <taxon>Pseudomonadati</taxon>
        <taxon>Pseudomonadota</taxon>
        <taxon>Alphaproteobacteria</taxon>
        <taxon>Acetobacterales</taxon>
        <taxon>Roseomonadaceae</taxon>
        <taxon>Roseomonas</taxon>
    </lineage>
</organism>
<gene>
    <name evidence="2" type="ORF">ACFFGY_11530</name>
</gene>
<dbReference type="InterPro" id="IPR019734">
    <property type="entry name" value="TPR_rpt"/>
</dbReference>
<proteinExistence type="predicted"/>
<sequence>MPPPPAAPHSLLMRQHVAAALLAAMLAPASLPALAQAPRANPPAEAARQAEAKRLLDALARAPDEESAAPVEARLRALWAQRSTPAARLLLNSAARNIRSGAVDAALEDLDAALTLQPDDPQGWILRAEAQSAAGAANDAARDLQQALRLDPTRFDALVALAEVQEGAGDLPGSLRSFEAAMKLNPHLAGGTARLRELRRRALGDNT</sequence>
<dbReference type="EMBL" id="JBHLUN010000008">
    <property type="protein sequence ID" value="MFC0408886.1"/>
    <property type="molecule type" value="Genomic_DNA"/>
</dbReference>
<name>A0ABV6JX31_9PROT</name>
<dbReference type="RefSeq" id="WP_377044643.1">
    <property type="nucleotide sequence ID" value="NZ_JBHLUN010000008.1"/>
</dbReference>
<evidence type="ECO:0000313" key="2">
    <source>
        <dbReference type="EMBL" id="MFC0408886.1"/>
    </source>
</evidence>
<accession>A0ABV6JX31</accession>
<reference evidence="2 3" key="1">
    <citation type="submission" date="2024-09" db="EMBL/GenBank/DDBJ databases">
        <authorList>
            <person name="Sun Q."/>
            <person name="Mori K."/>
        </authorList>
    </citation>
    <scope>NUCLEOTIDE SEQUENCE [LARGE SCALE GENOMIC DNA]</scope>
    <source>
        <strain evidence="2 3">TBRC 5777</strain>
    </source>
</reference>
<protein>
    <recommendedName>
        <fullName evidence="4">Tetratricopeptide repeat protein</fullName>
    </recommendedName>
</protein>
<evidence type="ECO:0000313" key="3">
    <source>
        <dbReference type="Proteomes" id="UP001589865"/>
    </source>
</evidence>
<evidence type="ECO:0008006" key="4">
    <source>
        <dbReference type="Google" id="ProtNLM"/>
    </source>
</evidence>
<keyword evidence="1" id="KW-0732">Signal</keyword>
<dbReference type="Gene3D" id="1.25.40.10">
    <property type="entry name" value="Tetratricopeptide repeat domain"/>
    <property type="match status" value="1"/>
</dbReference>
<dbReference type="SUPFAM" id="SSF48452">
    <property type="entry name" value="TPR-like"/>
    <property type="match status" value="1"/>
</dbReference>
<dbReference type="InterPro" id="IPR011990">
    <property type="entry name" value="TPR-like_helical_dom_sf"/>
</dbReference>
<comment type="caution">
    <text evidence="2">The sequence shown here is derived from an EMBL/GenBank/DDBJ whole genome shotgun (WGS) entry which is preliminary data.</text>
</comment>
<feature type="chain" id="PRO_5046988016" description="Tetratricopeptide repeat protein" evidence="1">
    <location>
        <begin position="36"/>
        <end position="207"/>
    </location>
</feature>
<dbReference type="Proteomes" id="UP001589865">
    <property type="component" value="Unassembled WGS sequence"/>
</dbReference>
<feature type="signal peptide" evidence="1">
    <location>
        <begin position="1"/>
        <end position="35"/>
    </location>
</feature>
<dbReference type="SMART" id="SM00028">
    <property type="entry name" value="TPR"/>
    <property type="match status" value="3"/>
</dbReference>
<evidence type="ECO:0000256" key="1">
    <source>
        <dbReference type="SAM" id="SignalP"/>
    </source>
</evidence>